<accession>A0ACB8I1G6</accession>
<sequence>MIQAAKITNSEDTALHIAVSDGRSDIVLKLVESMGQNASNVLKLQNEKGNTALHLAAALGNAAFVKIGCLDIQRKFCHKGDKSLRSLAFKWDHCDPSSLSWELSWCAFSHILTTIQGGTLACVRYLSIKWQQTIGEKPMEITDDKWNEVDGNAISDLHLALADGVLSIVAEKNTAKEIWDTLTKLYEAKSLHNKIFLKRKLYTLRMDESTMVIDHINTLKTLFSQLTMLGYNIEENERAELLLQSLLDSYDQLIINLTNNNPVDSLVFDDVAASILNEQSRRKNKENKQASSQQAEALLVTRGRSIERGLSGSQSHASTSDDGEILYSEETTVSKGRKRLSDVWLIDSGATWHMTSRREWFHTYEPISRGSVYMGDDHTLEIAGIGTIKIKMFDGIISTIGEVRHVNGLKKNLLSLGQMDSHGYKTHVENGIMKIVKEALVLMKAEKISANLFMLKGETLQEADAYVASNGEEPTMMWHLKLSHMSEQGLKILSERKLLPGLKLRQLTVAYTPQQNGVAEWMDRTLTERVRAMLRTAGLPNSFWAEAAKTACYIVNRSPSTAIGLKTAMEMWTGKPTDYSYLHAFGCPVKGVSSVGPHCPQDRHQQNIIFVEDQLQRKDGDDDTVKEKSETVLVYVENNPEDSDSSEAAPEHEEQEPVESEAPEVHRSTRERRPPTWHSEYVIEINVAYCLLTEDGKPSTFYETLESSDVALWMTAMQKEIEALYKNKTWELVPLPHGRKTIGNKWVYKIKRDSNDQVERYCARLVVKGYAQKEGIDFNEIFSPVVRLTTVKIVLTILSSDHCAYYKRFEDNDFIILLLYVDDILVASLNKDRIQELKAQLIREFEMKDLGLANKILGMQIHRDRNNRKIWLSQKNYLKKILRRFNMQDCKSISTPLPINFKLSSSMCPSNKAERKEMSRVSYASAVGSLMFAMICTRPDIAQAVGAVSRYMANPEFTVMGYVDLDFAGDLDKRKSTTGYVFTLAGAAVSWVFKLQTVVPLSTTEAEYMAAAQACKEAIWIQRLLEELGHKQQKISVFCDSQSALHIARNPTFYSRTKHIGVQYHFVREVVENGSMDLQKIHTKENLADVLTKPINADKFVWSRSSCGLAETCGPTSPTNFLTALCHCMALKDPKLVAARNKDSETPLFLAALHGKTDAFLCLHFFNQEMDRTASCLAFQIIRGYPELVNSVNENGLTPLHILASKPNAFESSSRLGLFDSIIYCCVLVDKLKEEKYDHEACSNDSRANSGLNIPQNYEACINFLKLIKISIRVLTTAQGEADDEENPQHKSSKPLGDTILGSSSSATDSESKDQVTGSSDARKGSTDGIDLSKKDDGEDQLFPPNYATCVLLFRVMMKAMLIVLGLVQRASSYKYEDNGRKPRNSGPKKDEEAFSVSETLPVPDTGEISHQNKSTNHKKIENGSAQSGTEKMDNKILLAAKIGVTEMVDRFLKSYPAVIQELNTSEKNLVLLTFEKKNAQQSGRKETPILIAARMGVTEMVEQILDTFPVAIYKLLLNRKILGESIFRQVDSQGNSALHLAAKFGDHRPWLLPGAALQMQWEIKWYQFVKKSMPRHFFTRFNDNGKTPKEVFTETHKDLVKEGKEWLPKTSESCSVVAALIATVAFATSATVPGGVDQESGKPIFENEPVFNIFSISSLVALCFSVTALVFFLTILTSRYQEKDFAKDLPRKLLLGLTTLFTSIAAILISFCSGHSFMLKDEMRSAAYPIYAATCLPMTFFALAQLPLYFDLIWAIFKKVPQRSYKVISD</sequence>
<evidence type="ECO:0000313" key="1">
    <source>
        <dbReference type="EMBL" id="KAH9680807.1"/>
    </source>
</evidence>
<dbReference type="Proteomes" id="UP000829398">
    <property type="component" value="Chromosome 9"/>
</dbReference>
<name>A0ACB8I1G6_CITSI</name>
<gene>
    <name evidence="1" type="ORF">KPL71_026695</name>
</gene>
<comment type="caution">
    <text evidence="1">The sequence shown here is derived from an EMBL/GenBank/DDBJ whole genome shotgun (WGS) entry which is preliminary data.</text>
</comment>
<reference evidence="2" key="1">
    <citation type="journal article" date="2023" name="Hortic. Res.">
        <title>A chromosome-level phased genome enabling allele-level studies in sweet orange: a case study on citrus Huanglongbing tolerance.</title>
        <authorList>
            <person name="Wu B."/>
            <person name="Yu Q."/>
            <person name="Deng Z."/>
            <person name="Duan Y."/>
            <person name="Luo F."/>
            <person name="Gmitter F. Jr."/>
        </authorList>
    </citation>
    <scope>NUCLEOTIDE SEQUENCE [LARGE SCALE GENOMIC DNA]</scope>
    <source>
        <strain evidence="2">cv. Valencia</strain>
    </source>
</reference>
<protein>
    <submittedName>
        <fullName evidence="1">Uncharacterized protein</fullName>
    </submittedName>
</protein>
<dbReference type="EMBL" id="CM039178">
    <property type="protein sequence ID" value="KAH9680807.1"/>
    <property type="molecule type" value="Genomic_DNA"/>
</dbReference>
<organism evidence="1 2">
    <name type="scientific">Citrus sinensis</name>
    <name type="common">Sweet orange</name>
    <name type="synonym">Citrus aurantium var. sinensis</name>
    <dbReference type="NCBI Taxonomy" id="2711"/>
    <lineage>
        <taxon>Eukaryota</taxon>
        <taxon>Viridiplantae</taxon>
        <taxon>Streptophyta</taxon>
        <taxon>Embryophyta</taxon>
        <taxon>Tracheophyta</taxon>
        <taxon>Spermatophyta</taxon>
        <taxon>Magnoliopsida</taxon>
        <taxon>eudicotyledons</taxon>
        <taxon>Gunneridae</taxon>
        <taxon>Pentapetalae</taxon>
        <taxon>rosids</taxon>
        <taxon>malvids</taxon>
        <taxon>Sapindales</taxon>
        <taxon>Rutaceae</taxon>
        <taxon>Aurantioideae</taxon>
        <taxon>Citrus</taxon>
    </lineage>
</organism>
<evidence type="ECO:0000313" key="2">
    <source>
        <dbReference type="Proteomes" id="UP000829398"/>
    </source>
</evidence>
<proteinExistence type="predicted"/>
<keyword evidence="2" id="KW-1185">Reference proteome</keyword>